<comment type="caution">
    <text evidence="1">The sequence shown here is derived from an EMBL/GenBank/DDBJ whole genome shotgun (WGS) entry which is preliminary data.</text>
</comment>
<name>A0ABR8DUX5_9NOSO</name>
<protein>
    <submittedName>
        <fullName evidence="1">Uncharacterized protein</fullName>
    </submittedName>
</protein>
<organism evidence="1 2">
    <name type="scientific">Nostoc flagelliforme FACHB-838</name>
    <dbReference type="NCBI Taxonomy" id="2692904"/>
    <lineage>
        <taxon>Bacteria</taxon>
        <taxon>Bacillati</taxon>
        <taxon>Cyanobacteriota</taxon>
        <taxon>Cyanophyceae</taxon>
        <taxon>Nostocales</taxon>
        <taxon>Nostocaceae</taxon>
        <taxon>Nostoc</taxon>
    </lineage>
</organism>
<keyword evidence="2" id="KW-1185">Reference proteome</keyword>
<evidence type="ECO:0000313" key="2">
    <source>
        <dbReference type="Proteomes" id="UP000623440"/>
    </source>
</evidence>
<reference evidence="1 2" key="1">
    <citation type="journal article" date="2020" name="ISME J.">
        <title>Comparative genomics reveals insights into cyanobacterial evolution and habitat adaptation.</title>
        <authorList>
            <person name="Chen M.Y."/>
            <person name="Teng W.K."/>
            <person name="Zhao L."/>
            <person name="Hu C.X."/>
            <person name="Zhou Y.K."/>
            <person name="Han B.P."/>
            <person name="Song L.R."/>
            <person name="Shu W.S."/>
        </authorList>
    </citation>
    <scope>NUCLEOTIDE SEQUENCE [LARGE SCALE GENOMIC DNA]</scope>
    <source>
        <strain evidence="1 2">FACHB-838</strain>
    </source>
</reference>
<evidence type="ECO:0000313" key="1">
    <source>
        <dbReference type="EMBL" id="MBD2533267.1"/>
    </source>
</evidence>
<dbReference type="Proteomes" id="UP000623440">
    <property type="component" value="Unassembled WGS sequence"/>
</dbReference>
<gene>
    <name evidence="1" type="ORF">H6G97_28325</name>
</gene>
<dbReference type="RefSeq" id="WP_190943849.1">
    <property type="nucleotide sequence ID" value="NZ_JACJSI010000088.1"/>
</dbReference>
<dbReference type="EMBL" id="JACJSI010000088">
    <property type="protein sequence ID" value="MBD2533267.1"/>
    <property type="molecule type" value="Genomic_DNA"/>
</dbReference>
<proteinExistence type="predicted"/>
<sequence>MNAIFGVDPSVAVLTRRTRDRFALGVGGSYGQKDYWLGQLDPLARKIHSANADSEPRVLKSRTQAVYKH</sequence>
<accession>A0ABR8DUX5</accession>